<evidence type="ECO:0000313" key="5">
    <source>
        <dbReference type="EMBL" id="NIX75941.1"/>
    </source>
</evidence>
<organism evidence="5 6">
    <name type="scientific">Microvirga terricola</name>
    <dbReference type="NCBI Taxonomy" id="2719797"/>
    <lineage>
        <taxon>Bacteria</taxon>
        <taxon>Pseudomonadati</taxon>
        <taxon>Pseudomonadota</taxon>
        <taxon>Alphaproteobacteria</taxon>
        <taxon>Hyphomicrobiales</taxon>
        <taxon>Methylobacteriaceae</taxon>
        <taxon>Microvirga</taxon>
    </lineage>
</organism>
<evidence type="ECO:0000256" key="4">
    <source>
        <dbReference type="ARBA" id="ARBA00022833"/>
    </source>
</evidence>
<dbReference type="EMBL" id="JAATJS010000002">
    <property type="protein sequence ID" value="NIX75941.1"/>
    <property type="molecule type" value="Genomic_DNA"/>
</dbReference>
<keyword evidence="4" id="KW-0862">Zinc</keyword>
<gene>
    <name evidence="5" type="ORF">HB375_04835</name>
</gene>
<protein>
    <submittedName>
        <fullName evidence="5">3-keto-5-aminohexanoate cleavage protein</fullName>
    </submittedName>
</protein>
<evidence type="ECO:0000256" key="3">
    <source>
        <dbReference type="ARBA" id="ARBA00022723"/>
    </source>
</evidence>
<evidence type="ECO:0000256" key="2">
    <source>
        <dbReference type="ARBA" id="ARBA00022679"/>
    </source>
</evidence>
<keyword evidence="2" id="KW-0808">Transferase</keyword>
<keyword evidence="3" id="KW-0479">Metal-binding</keyword>
<evidence type="ECO:0000256" key="1">
    <source>
        <dbReference type="ARBA" id="ARBA00001947"/>
    </source>
</evidence>
<evidence type="ECO:0000313" key="6">
    <source>
        <dbReference type="Proteomes" id="UP000707352"/>
    </source>
</evidence>
<dbReference type="Pfam" id="PF05853">
    <property type="entry name" value="BKACE"/>
    <property type="match status" value="1"/>
</dbReference>
<accession>A0ABX0V9H6</accession>
<dbReference type="InterPro" id="IPR013785">
    <property type="entry name" value="Aldolase_TIM"/>
</dbReference>
<dbReference type="Gene3D" id="3.20.20.70">
    <property type="entry name" value="Aldolase class I"/>
    <property type="match status" value="1"/>
</dbReference>
<name>A0ABX0V9H6_9HYPH</name>
<sequence length="309" mass="34072">MSKPVIITCAVTGSIHTPTMSPHLPVTPQDIARHAIDAAKAGAAIIHLHARDPQTGIPSADPELFREILSTIRKETHAVLNISTGGSSRMTLDQRLAAAHLLKPEMCSLNMGSMNFGLFPMIDRYTNWRHDWEPKFLEATRNIVFQNTFGDIESILRDLGEQQGVRFELECYDVGHIQTVAFYKKQGLLKGPIFLQFVLGVLGGIDPAPEQIMHMKTTADRLLGDDYHFSVLAAGRHQFPLGTMGVILGGNVRVGLEDNLMIERGKLAMSNADQVRKIRKVVEELGHRVATPDEVRTLLQLKGAESVAA</sequence>
<reference evidence="5 6" key="1">
    <citation type="submission" date="2020-03" db="EMBL/GenBank/DDBJ databases">
        <title>The genome sequence of Microvirga sp. c23x22.</title>
        <authorList>
            <person name="Zhang X."/>
        </authorList>
    </citation>
    <scope>NUCLEOTIDE SEQUENCE [LARGE SCALE GENOMIC DNA]</scope>
    <source>
        <strain evidence="6">c23x22</strain>
    </source>
</reference>
<comment type="caution">
    <text evidence="5">The sequence shown here is derived from an EMBL/GenBank/DDBJ whole genome shotgun (WGS) entry which is preliminary data.</text>
</comment>
<dbReference type="RefSeq" id="WP_167671860.1">
    <property type="nucleotide sequence ID" value="NZ_JAATJS010000002.1"/>
</dbReference>
<dbReference type="Proteomes" id="UP000707352">
    <property type="component" value="Unassembled WGS sequence"/>
</dbReference>
<comment type="cofactor">
    <cofactor evidence="1">
        <name>Zn(2+)</name>
        <dbReference type="ChEBI" id="CHEBI:29105"/>
    </cofactor>
</comment>
<dbReference type="PANTHER" id="PTHR37418">
    <property type="entry name" value="3-KETO-5-AMINOHEXANOATE CLEAVAGE ENZYME-RELATED"/>
    <property type="match status" value="1"/>
</dbReference>
<dbReference type="PANTHER" id="PTHR37418:SF2">
    <property type="entry name" value="3-KETO-5-AMINOHEXANOATE CLEAVAGE ENZYME"/>
    <property type="match status" value="1"/>
</dbReference>
<dbReference type="InterPro" id="IPR008567">
    <property type="entry name" value="BKACE"/>
</dbReference>
<keyword evidence="6" id="KW-1185">Reference proteome</keyword>
<proteinExistence type="predicted"/>